<dbReference type="PROSITE" id="PS50923">
    <property type="entry name" value="SUSHI"/>
    <property type="match status" value="1"/>
</dbReference>
<dbReference type="AlphaFoldDB" id="A0A8J1XP97"/>
<evidence type="ECO:0000256" key="3">
    <source>
        <dbReference type="PROSITE-ProRule" id="PRU00302"/>
    </source>
</evidence>
<proteinExistence type="inferred from homology"/>
<comment type="caution">
    <text evidence="4">The sequence shown here is derived from an EMBL/GenBank/DDBJ whole genome shotgun (WGS) entry which is preliminary data.</text>
</comment>
<dbReference type="PRINTS" id="PR00722">
    <property type="entry name" value="CHYMOTRYPSIN"/>
</dbReference>
<evidence type="ECO:0000313" key="5">
    <source>
        <dbReference type="Proteomes" id="UP000749559"/>
    </source>
</evidence>
<dbReference type="InterPro" id="IPR001314">
    <property type="entry name" value="Peptidase_S1A"/>
</dbReference>
<keyword evidence="3" id="KW-0768">Sushi</keyword>
<dbReference type="SUPFAM" id="SSF57535">
    <property type="entry name" value="Complement control module/SCR domain"/>
    <property type="match status" value="1"/>
</dbReference>
<dbReference type="Pfam" id="PF00089">
    <property type="entry name" value="Trypsin"/>
    <property type="match status" value="1"/>
</dbReference>
<dbReference type="InterPro" id="IPR009003">
    <property type="entry name" value="Peptidase_S1_PA"/>
</dbReference>
<dbReference type="OrthoDB" id="6154373at2759"/>
<comment type="caution">
    <text evidence="3">Lacks conserved residue(s) required for the propagation of feature annotation.</text>
</comment>
<dbReference type="EMBL" id="CAIIXF020000012">
    <property type="protein sequence ID" value="CAH1802476.1"/>
    <property type="molecule type" value="Genomic_DNA"/>
</dbReference>
<organism evidence="4 5">
    <name type="scientific">Owenia fusiformis</name>
    <name type="common">Polychaete worm</name>
    <dbReference type="NCBI Taxonomy" id="6347"/>
    <lineage>
        <taxon>Eukaryota</taxon>
        <taxon>Metazoa</taxon>
        <taxon>Spiralia</taxon>
        <taxon>Lophotrochozoa</taxon>
        <taxon>Annelida</taxon>
        <taxon>Polychaeta</taxon>
        <taxon>Sedentaria</taxon>
        <taxon>Canalipalpata</taxon>
        <taxon>Sabellida</taxon>
        <taxon>Oweniida</taxon>
        <taxon>Oweniidae</taxon>
        <taxon>Owenia</taxon>
    </lineage>
</organism>
<dbReference type="SUPFAM" id="SSF50494">
    <property type="entry name" value="Trypsin-like serine proteases"/>
    <property type="match status" value="1"/>
</dbReference>
<dbReference type="Gene3D" id="2.10.70.10">
    <property type="entry name" value="Complement Module, domain 1"/>
    <property type="match status" value="1"/>
</dbReference>
<dbReference type="Proteomes" id="UP000749559">
    <property type="component" value="Unassembled WGS sequence"/>
</dbReference>
<dbReference type="SMART" id="SM00020">
    <property type="entry name" value="Tryp_SPc"/>
    <property type="match status" value="1"/>
</dbReference>
<accession>A0A8J1XP97</accession>
<dbReference type="InterPro" id="IPR001254">
    <property type="entry name" value="Trypsin_dom"/>
</dbReference>
<evidence type="ECO:0000256" key="2">
    <source>
        <dbReference type="ARBA" id="ARBA00024195"/>
    </source>
</evidence>
<comment type="similarity">
    <text evidence="2">Belongs to the peptidase S1 family. CLIP subfamily.</text>
</comment>
<feature type="disulfide bond" evidence="3">
    <location>
        <begin position="282"/>
        <end position="325"/>
    </location>
</feature>
<keyword evidence="1 3" id="KW-1015">Disulfide bond</keyword>
<dbReference type="InterPro" id="IPR000436">
    <property type="entry name" value="Sushi_SCR_CCP_dom"/>
</dbReference>
<dbReference type="InterPro" id="IPR035976">
    <property type="entry name" value="Sushi/SCR/CCP_sf"/>
</dbReference>
<gene>
    <name evidence="4" type="ORF">OFUS_LOCUS26149</name>
</gene>
<protein>
    <submittedName>
        <fullName evidence="4">Uncharacterized protein</fullName>
    </submittedName>
</protein>
<sequence>MLFLINLCRTLLLVAGVYGGKQKRILEPSEDATEDEHPWMAALTDPRGGFCGGVIINRCHILAAAHCFTLGKPIKKVILGTHKSSLRYLNRGIIYQRGRERNSFTYKIHESAKEKNDWIPDIVLIRLSNPLTYVKGRIEPICLSDEQPVKGWNVTAYGWGNHLITKKGKIQNILKKRKDKIGRCSKLSCVIQPEITGKGDSGGPWITAGKDVNGNKTTCLIGLTESSPRNGVDRFTNVAEYVSNGWIKNTMKTMDADQHDQCNNTLKFDICKPDTAELKKKCRDLKMKKNMVLISGSLFNSRAGDTVTVGCSPLYVTVGSKQVSCTSRGNWKPDSLPQCISFVDYWLYFARHVNPAKLFQ</sequence>
<evidence type="ECO:0000313" key="4">
    <source>
        <dbReference type="EMBL" id="CAH1802476.1"/>
    </source>
</evidence>
<dbReference type="PROSITE" id="PS50240">
    <property type="entry name" value="TRYPSIN_DOM"/>
    <property type="match status" value="1"/>
</dbReference>
<reference evidence="4" key="1">
    <citation type="submission" date="2022-03" db="EMBL/GenBank/DDBJ databases">
        <authorList>
            <person name="Martin C."/>
        </authorList>
    </citation>
    <scope>NUCLEOTIDE SEQUENCE</scope>
</reference>
<keyword evidence="5" id="KW-1185">Reference proteome</keyword>
<name>A0A8J1XP97_OWEFU</name>
<dbReference type="Gene3D" id="2.40.10.10">
    <property type="entry name" value="Trypsin-like serine proteases"/>
    <property type="match status" value="1"/>
</dbReference>
<evidence type="ECO:0000256" key="1">
    <source>
        <dbReference type="ARBA" id="ARBA00023157"/>
    </source>
</evidence>
<dbReference type="CDD" id="cd00033">
    <property type="entry name" value="CCP"/>
    <property type="match status" value="1"/>
</dbReference>
<dbReference type="InterPro" id="IPR043504">
    <property type="entry name" value="Peptidase_S1_PA_chymotrypsin"/>
</dbReference>
<dbReference type="PANTHER" id="PTHR24256">
    <property type="entry name" value="TRYPTASE-RELATED"/>
    <property type="match status" value="1"/>
</dbReference>
<dbReference type="SMART" id="SM00032">
    <property type="entry name" value="CCP"/>
    <property type="match status" value="1"/>
</dbReference>
<dbReference type="GO" id="GO:0004252">
    <property type="term" value="F:serine-type endopeptidase activity"/>
    <property type="evidence" value="ECO:0007669"/>
    <property type="project" value="InterPro"/>
</dbReference>
<dbReference type="InterPro" id="IPR051487">
    <property type="entry name" value="Ser/Thr_Proteases_Immune/Dev"/>
</dbReference>
<dbReference type="Pfam" id="PF00084">
    <property type="entry name" value="Sushi"/>
    <property type="match status" value="1"/>
</dbReference>
<dbReference type="GO" id="GO:0006508">
    <property type="term" value="P:proteolysis"/>
    <property type="evidence" value="ECO:0007669"/>
    <property type="project" value="InterPro"/>
</dbReference>